<organism evidence="2 3">
    <name type="scientific">Anabaena azotica FACHB-119</name>
    <dbReference type="NCBI Taxonomy" id="947527"/>
    <lineage>
        <taxon>Bacteria</taxon>
        <taxon>Bacillati</taxon>
        <taxon>Cyanobacteriota</taxon>
        <taxon>Cyanophyceae</taxon>
        <taxon>Nostocales</taxon>
        <taxon>Nostocaceae</taxon>
        <taxon>Anabaena</taxon>
        <taxon>Anabaena azotica</taxon>
    </lineage>
</organism>
<accession>A0ABR8DB09</accession>
<sequence length="416" mass="48102">MASIDEIILRSINPFDNFRSVNFWHKQQQPEPTVDSIHQEAIKTIELTLDQVAQDHCTRTVILDGDGGSGKTYLLGRLKNQLNHKAFFVYIPPFPQIDSIWRHILRYTVDSLVQIPKGQKDSQLLLWLENALSSIKQRSVKERIFKDDVFDLLRSDRSKFINKLKNIYTQAGIYNAENFFGVLHDLTNSELYSLACEWLRGDDLSEESLQQLKLKKSIETEEAAREVLANFSRIAGDTQPIVLCFDQLNNIARLPDGSLALQKIFDVNTKIHDEDKNFLIIISINTDIWFKQAKQMDLTDKARIERQVSLRPINLEQAELLLASRLYFLHSQASSQQKSAIYPLKRKYIEEEFTSGKTDPRNAILLGRDIFQSYKEWLVNSNGQAEFKYDNNKSGGGEEEHLKLLASFKLKWQDEF</sequence>
<evidence type="ECO:0000259" key="1">
    <source>
        <dbReference type="Pfam" id="PF13191"/>
    </source>
</evidence>
<reference evidence="2 3" key="1">
    <citation type="journal article" date="2020" name="ISME J.">
        <title>Comparative genomics reveals insights into cyanobacterial evolution and habitat adaptation.</title>
        <authorList>
            <person name="Chen M.Y."/>
            <person name="Teng W.K."/>
            <person name="Zhao L."/>
            <person name="Hu C.X."/>
            <person name="Zhou Y.K."/>
            <person name="Han B.P."/>
            <person name="Song L.R."/>
            <person name="Shu W.S."/>
        </authorList>
    </citation>
    <scope>NUCLEOTIDE SEQUENCE [LARGE SCALE GENOMIC DNA]</scope>
    <source>
        <strain evidence="2 3">FACHB-119</strain>
    </source>
</reference>
<evidence type="ECO:0000313" key="2">
    <source>
        <dbReference type="EMBL" id="MBD2504385.1"/>
    </source>
</evidence>
<gene>
    <name evidence="2" type="ORF">H6G83_27900</name>
</gene>
<dbReference type="Pfam" id="PF13191">
    <property type="entry name" value="AAA_16"/>
    <property type="match status" value="1"/>
</dbReference>
<keyword evidence="2" id="KW-0067">ATP-binding</keyword>
<dbReference type="SUPFAM" id="SSF52540">
    <property type="entry name" value="P-loop containing nucleoside triphosphate hydrolases"/>
    <property type="match status" value="1"/>
</dbReference>
<dbReference type="InterPro" id="IPR027417">
    <property type="entry name" value="P-loop_NTPase"/>
</dbReference>
<dbReference type="Proteomes" id="UP000661112">
    <property type="component" value="Unassembled WGS sequence"/>
</dbReference>
<dbReference type="EMBL" id="JACJSG010000050">
    <property type="protein sequence ID" value="MBD2504385.1"/>
    <property type="molecule type" value="Genomic_DNA"/>
</dbReference>
<feature type="domain" description="Orc1-like AAA ATPase" evidence="1">
    <location>
        <begin position="40"/>
        <end position="254"/>
    </location>
</feature>
<dbReference type="RefSeq" id="WP_190478126.1">
    <property type="nucleotide sequence ID" value="NZ_JACJSG010000050.1"/>
</dbReference>
<name>A0ABR8DB09_9NOST</name>
<proteinExistence type="predicted"/>
<dbReference type="GO" id="GO:0005524">
    <property type="term" value="F:ATP binding"/>
    <property type="evidence" value="ECO:0007669"/>
    <property type="project" value="UniProtKB-KW"/>
</dbReference>
<keyword evidence="2" id="KW-0547">Nucleotide-binding</keyword>
<comment type="caution">
    <text evidence="2">The sequence shown here is derived from an EMBL/GenBank/DDBJ whole genome shotgun (WGS) entry which is preliminary data.</text>
</comment>
<evidence type="ECO:0000313" key="3">
    <source>
        <dbReference type="Proteomes" id="UP000661112"/>
    </source>
</evidence>
<dbReference type="InterPro" id="IPR041664">
    <property type="entry name" value="AAA_16"/>
</dbReference>
<protein>
    <submittedName>
        <fullName evidence="2">ATP-binding protein</fullName>
    </submittedName>
</protein>
<dbReference type="Gene3D" id="3.40.50.300">
    <property type="entry name" value="P-loop containing nucleotide triphosphate hydrolases"/>
    <property type="match status" value="1"/>
</dbReference>
<keyword evidence="3" id="KW-1185">Reference proteome</keyword>